<dbReference type="AlphaFoldDB" id="A0A3R9PU32"/>
<protein>
    <submittedName>
        <fullName evidence="1">DUF4123 domain-containing protein</fullName>
    </submittedName>
</protein>
<dbReference type="Proteomes" id="UP000276389">
    <property type="component" value="Unassembled WGS sequence"/>
</dbReference>
<dbReference type="OrthoDB" id="5999836at2"/>
<comment type="caution">
    <text evidence="1">The sequence shown here is derived from an EMBL/GenBank/DDBJ whole genome shotgun (WGS) entry which is preliminary data.</text>
</comment>
<name>A0A3R9PU32_9ENTR</name>
<proteinExistence type="predicted"/>
<gene>
    <name evidence="1" type="ORF">EJE24_17555</name>
</gene>
<dbReference type="RefSeq" id="WP_119937151.1">
    <property type="nucleotide sequence ID" value="NZ_CP043342.1"/>
</dbReference>
<evidence type="ECO:0000313" key="2">
    <source>
        <dbReference type="Proteomes" id="UP000276389"/>
    </source>
</evidence>
<dbReference type="EMBL" id="RWHU01000007">
    <property type="protein sequence ID" value="RSK65149.1"/>
    <property type="molecule type" value="Genomic_DNA"/>
</dbReference>
<accession>A0A3R9PU32</accession>
<sequence length="302" mass="34577">MDKKLFDDIKRIISNAAFVKNDKCFLLIDASLKQYQSNNILYDTLKNFKSYKVYFNHPELNDALQLSLFPLSVSNVIDNGLLDKSIYHALNEIKTKNLDSGEGRSVCGWISTELTGEHLAEEIALSAVQSVTSGEEILMRYFDPSVFGLLMPVLDNWQKQQLLSNINTWSFIDGDGVAQIMNGGGECKKKLNYSLGLTELNKSEMNWLVVINKILRIYRKMNLSNKINERDAVMLLFPALRYFYSLFASSEVDVTEFGLDVICAKRPFYLDEMFEKFVSRKCNQKIIYYSDVKSKYLAESSS</sequence>
<reference evidence="1 2" key="1">
    <citation type="submission" date="2018-12" db="EMBL/GenBank/DDBJ databases">
        <title>The Genome Submission of two Enterobacter spp. strains.</title>
        <authorList>
            <person name="Wu W."/>
            <person name="Wei L."/>
            <person name="Feng Y."/>
            <person name="Zong Z."/>
        </authorList>
    </citation>
    <scope>NUCLEOTIDE SEQUENCE [LARGE SCALE GENOMIC DNA]</scope>
    <source>
        <strain evidence="1 2">WCHEHu045002</strain>
    </source>
</reference>
<evidence type="ECO:0000313" key="1">
    <source>
        <dbReference type="EMBL" id="RSK65149.1"/>
    </source>
</evidence>
<organism evidence="1 2">
    <name type="scientific">Enterobacter huaxiensis</name>
    <dbReference type="NCBI Taxonomy" id="2494702"/>
    <lineage>
        <taxon>Bacteria</taxon>
        <taxon>Pseudomonadati</taxon>
        <taxon>Pseudomonadota</taxon>
        <taxon>Gammaproteobacteria</taxon>
        <taxon>Enterobacterales</taxon>
        <taxon>Enterobacteriaceae</taxon>
        <taxon>Enterobacter</taxon>
    </lineage>
</organism>